<keyword evidence="3" id="KW-1185">Reference proteome</keyword>
<name>A0A7X4Y5D5_9BACT</name>
<dbReference type="PROSITE" id="PS51257">
    <property type="entry name" value="PROKAR_LIPOPROTEIN"/>
    <property type="match status" value="1"/>
</dbReference>
<feature type="region of interest" description="Disordered" evidence="1">
    <location>
        <begin position="25"/>
        <end position="59"/>
    </location>
</feature>
<reference evidence="2 3" key="1">
    <citation type="submission" date="2020-01" db="EMBL/GenBank/DDBJ databases">
        <title>The draft genome sequence of Corallococcus exiguus DSM 14696.</title>
        <authorList>
            <person name="Zhang X."/>
            <person name="Zhu H."/>
        </authorList>
    </citation>
    <scope>NUCLEOTIDE SEQUENCE [LARGE SCALE GENOMIC DNA]</scope>
    <source>
        <strain evidence="2 3">DSM 14696</strain>
    </source>
</reference>
<evidence type="ECO:0000256" key="1">
    <source>
        <dbReference type="SAM" id="MobiDB-lite"/>
    </source>
</evidence>
<accession>A0A7X4Y5D5</accession>
<evidence type="ECO:0008006" key="4">
    <source>
        <dbReference type="Google" id="ProtNLM"/>
    </source>
</evidence>
<comment type="caution">
    <text evidence="2">The sequence shown here is derived from an EMBL/GenBank/DDBJ whole genome shotgun (WGS) entry which is preliminary data.</text>
</comment>
<organism evidence="2 3">
    <name type="scientific">Corallococcus exiguus</name>
    <dbReference type="NCBI Taxonomy" id="83462"/>
    <lineage>
        <taxon>Bacteria</taxon>
        <taxon>Pseudomonadati</taxon>
        <taxon>Myxococcota</taxon>
        <taxon>Myxococcia</taxon>
        <taxon>Myxococcales</taxon>
        <taxon>Cystobacterineae</taxon>
        <taxon>Myxococcaceae</taxon>
        <taxon>Corallococcus</taxon>
    </lineage>
</organism>
<sequence length="228" mass="23947">MNWHVAKRMGVVLAVALLAACSDDGEGGGKTDGGTTSDGGTNTGKSLGPGLGRSKDDPTGQAFALPAGLTLENPIVAYVPENPEDCDDKYSDEANGTGEEVRVCLIFNNTTSTPITVTLPPGLILKSTSDDVQNGIIVQTVSIVVPPGERYFAPLFAYCVNQDRSTTGLDDRYELGPAVTHKDFQEVFTLLAGKKLTREAAGRVQTVVHHVSQGEGLSAADRATLQSL</sequence>
<dbReference type="EMBL" id="JAAAPK010000001">
    <property type="protein sequence ID" value="NBC39168.1"/>
    <property type="molecule type" value="Genomic_DNA"/>
</dbReference>
<feature type="compositionally biased region" description="Low complexity" evidence="1">
    <location>
        <begin position="33"/>
        <end position="44"/>
    </location>
</feature>
<evidence type="ECO:0000313" key="2">
    <source>
        <dbReference type="EMBL" id="NBC39168.1"/>
    </source>
</evidence>
<protein>
    <recommendedName>
        <fullName evidence="4">Lipoprotein</fullName>
    </recommendedName>
</protein>
<dbReference type="RefSeq" id="WP_139923031.1">
    <property type="nucleotide sequence ID" value="NZ_CBCSLE010000219.1"/>
</dbReference>
<evidence type="ECO:0000313" key="3">
    <source>
        <dbReference type="Proteomes" id="UP000537825"/>
    </source>
</evidence>
<gene>
    <name evidence="2" type="ORF">GTZ93_04950</name>
</gene>
<dbReference type="AlphaFoldDB" id="A0A7X4Y5D5"/>
<dbReference type="Proteomes" id="UP000537825">
    <property type="component" value="Unassembled WGS sequence"/>
</dbReference>
<proteinExistence type="predicted"/>